<dbReference type="CDD" id="cd02199">
    <property type="entry name" value="YjgF_YER057c_UK114_like_1"/>
    <property type="match status" value="1"/>
</dbReference>
<evidence type="ECO:0000259" key="1">
    <source>
        <dbReference type="Pfam" id="PF14588"/>
    </source>
</evidence>
<protein>
    <recommendedName>
        <fullName evidence="1">Endoribonuclease L-PSP/chorismate mutase-like domain-containing protein</fullName>
    </recommendedName>
</protein>
<dbReference type="AlphaFoldDB" id="A0A381P2V0"/>
<name>A0A381P2V0_9ZZZZ</name>
<dbReference type="Pfam" id="PF14588">
    <property type="entry name" value="YjgF_endoribonc"/>
    <property type="match status" value="1"/>
</dbReference>
<feature type="domain" description="Endoribonuclease L-PSP/chorismate mutase-like" evidence="1">
    <location>
        <begin position="6"/>
        <end position="142"/>
    </location>
</feature>
<sequence length="153" mass="16448">MNKIEENLIKLNIELPKAAAPVASYAPFSFSGNLLFISGQGPFGKNGLIKGKIGKDLNIEEGQEAARLCALMVLAQLKKACGGFEKTVKCLKIGGFVNATDDFVDHAIILDGASKILIEILEDKGWHARYAVGSSSLPLNMAVEIDAIFEIKK</sequence>
<dbReference type="InterPro" id="IPR013813">
    <property type="entry name" value="Endoribo_LPSP/chorism_mut-like"/>
</dbReference>
<proteinExistence type="predicted"/>
<dbReference type="Gene3D" id="3.30.1330.40">
    <property type="entry name" value="RutC-like"/>
    <property type="match status" value="1"/>
</dbReference>
<organism evidence="2">
    <name type="scientific">marine metagenome</name>
    <dbReference type="NCBI Taxonomy" id="408172"/>
    <lineage>
        <taxon>unclassified sequences</taxon>
        <taxon>metagenomes</taxon>
        <taxon>ecological metagenomes</taxon>
    </lineage>
</organism>
<dbReference type="PANTHER" id="PTHR43760:SF1">
    <property type="entry name" value="ENDORIBONUCLEASE L-PSP_CHORISMATE MUTASE-LIKE DOMAIN-CONTAINING PROTEIN"/>
    <property type="match status" value="1"/>
</dbReference>
<reference evidence="2" key="1">
    <citation type="submission" date="2018-05" db="EMBL/GenBank/DDBJ databases">
        <authorList>
            <person name="Lanie J.A."/>
            <person name="Ng W.-L."/>
            <person name="Kazmierczak K.M."/>
            <person name="Andrzejewski T.M."/>
            <person name="Davidsen T.M."/>
            <person name="Wayne K.J."/>
            <person name="Tettelin H."/>
            <person name="Glass J.I."/>
            <person name="Rusch D."/>
            <person name="Podicherti R."/>
            <person name="Tsui H.-C.T."/>
            <person name="Winkler M.E."/>
        </authorList>
    </citation>
    <scope>NUCLEOTIDE SEQUENCE</scope>
</reference>
<dbReference type="SUPFAM" id="SSF55298">
    <property type="entry name" value="YjgF-like"/>
    <property type="match status" value="1"/>
</dbReference>
<gene>
    <name evidence="2" type="ORF">METZ01_LOCUS14120</name>
</gene>
<dbReference type="InterPro" id="IPR035959">
    <property type="entry name" value="RutC-like_sf"/>
</dbReference>
<dbReference type="EMBL" id="UINC01000791">
    <property type="protein sequence ID" value="SUZ61266.1"/>
    <property type="molecule type" value="Genomic_DNA"/>
</dbReference>
<evidence type="ECO:0000313" key="2">
    <source>
        <dbReference type="EMBL" id="SUZ61266.1"/>
    </source>
</evidence>
<dbReference type="PANTHER" id="PTHR43760">
    <property type="entry name" value="ENDORIBONUCLEASE-RELATED"/>
    <property type="match status" value="1"/>
</dbReference>
<accession>A0A381P2V0</accession>